<name>A0A1H2TX25_9RHOB</name>
<dbReference type="GO" id="GO:0009055">
    <property type="term" value="F:electron transfer activity"/>
    <property type="evidence" value="ECO:0007669"/>
    <property type="project" value="InterPro"/>
</dbReference>
<protein>
    <submittedName>
        <fullName evidence="7">Cytochrome c-550 PedF</fullName>
    </submittedName>
</protein>
<dbReference type="InterPro" id="IPR030991">
    <property type="entry name" value="c550_proteobact"/>
</dbReference>
<evidence type="ECO:0000259" key="6">
    <source>
        <dbReference type="PROSITE" id="PS51007"/>
    </source>
</evidence>
<keyword evidence="2 4" id="KW-0479">Metal-binding</keyword>
<gene>
    <name evidence="7" type="ORF">SAMN05444336_1011150</name>
</gene>
<dbReference type="GO" id="GO:0046872">
    <property type="term" value="F:metal ion binding"/>
    <property type="evidence" value="ECO:0007669"/>
    <property type="project" value="UniProtKB-KW"/>
</dbReference>
<dbReference type="AlphaFoldDB" id="A0A1H2TX25"/>
<dbReference type="PROSITE" id="PS51007">
    <property type="entry name" value="CYTC"/>
    <property type="match status" value="1"/>
</dbReference>
<reference evidence="7 8" key="1">
    <citation type="submission" date="2016-10" db="EMBL/GenBank/DDBJ databases">
        <authorList>
            <person name="de Groot N.N."/>
        </authorList>
    </citation>
    <scope>NUCLEOTIDE SEQUENCE [LARGE SCALE GENOMIC DNA]</scope>
    <source>
        <strain evidence="7 8">DSM 17890</strain>
    </source>
</reference>
<feature type="chain" id="PRO_5011581280" evidence="5">
    <location>
        <begin position="34"/>
        <end position="246"/>
    </location>
</feature>
<dbReference type="Pfam" id="PF13442">
    <property type="entry name" value="Cytochrome_CBB3"/>
    <property type="match status" value="1"/>
</dbReference>
<feature type="domain" description="Cytochrome c" evidence="6">
    <location>
        <begin position="70"/>
        <end position="152"/>
    </location>
</feature>
<dbReference type="STRING" id="356660.SAMN05444336_1011150"/>
<keyword evidence="5" id="KW-0732">Signal</keyword>
<keyword evidence="8" id="KW-1185">Reference proteome</keyword>
<dbReference type="GO" id="GO:0020037">
    <property type="term" value="F:heme binding"/>
    <property type="evidence" value="ECO:0007669"/>
    <property type="project" value="InterPro"/>
</dbReference>
<dbReference type="InterPro" id="IPR036909">
    <property type="entry name" value="Cyt_c-like_dom_sf"/>
</dbReference>
<organism evidence="7 8">
    <name type="scientific">Albimonas donghaensis</name>
    <dbReference type="NCBI Taxonomy" id="356660"/>
    <lineage>
        <taxon>Bacteria</taxon>
        <taxon>Pseudomonadati</taxon>
        <taxon>Pseudomonadota</taxon>
        <taxon>Alphaproteobacteria</taxon>
        <taxon>Rhodobacterales</taxon>
        <taxon>Paracoccaceae</taxon>
        <taxon>Albimonas</taxon>
    </lineage>
</organism>
<keyword evidence="3 4" id="KW-0408">Iron</keyword>
<dbReference type="NCBIfam" id="TIGR04494">
    <property type="entry name" value="c550_PedF"/>
    <property type="match status" value="1"/>
</dbReference>
<evidence type="ECO:0000256" key="3">
    <source>
        <dbReference type="ARBA" id="ARBA00023004"/>
    </source>
</evidence>
<evidence type="ECO:0000256" key="5">
    <source>
        <dbReference type="SAM" id="SignalP"/>
    </source>
</evidence>
<evidence type="ECO:0000256" key="2">
    <source>
        <dbReference type="ARBA" id="ARBA00022723"/>
    </source>
</evidence>
<proteinExistence type="predicted"/>
<accession>A0A1H2TX25</accession>
<dbReference type="Gene3D" id="1.10.760.10">
    <property type="entry name" value="Cytochrome c-like domain"/>
    <property type="match status" value="1"/>
</dbReference>
<evidence type="ECO:0000256" key="1">
    <source>
        <dbReference type="ARBA" id="ARBA00022617"/>
    </source>
</evidence>
<dbReference type="Proteomes" id="UP000199118">
    <property type="component" value="Unassembled WGS sequence"/>
</dbReference>
<evidence type="ECO:0000313" key="7">
    <source>
        <dbReference type="EMBL" id="SDW48503.1"/>
    </source>
</evidence>
<dbReference type="EMBL" id="FNMZ01000001">
    <property type="protein sequence ID" value="SDW48503.1"/>
    <property type="molecule type" value="Genomic_DNA"/>
</dbReference>
<keyword evidence="1 4" id="KW-0349">Heme</keyword>
<feature type="signal peptide" evidence="5">
    <location>
        <begin position="1"/>
        <end position="33"/>
    </location>
</feature>
<dbReference type="InterPro" id="IPR009056">
    <property type="entry name" value="Cyt_c-like_dom"/>
</dbReference>
<evidence type="ECO:0000313" key="8">
    <source>
        <dbReference type="Proteomes" id="UP000199118"/>
    </source>
</evidence>
<dbReference type="SUPFAM" id="SSF46626">
    <property type="entry name" value="Cytochrome c"/>
    <property type="match status" value="1"/>
</dbReference>
<dbReference type="RefSeq" id="WP_092680109.1">
    <property type="nucleotide sequence ID" value="NZ_FNMZ01000001.1"/>
</dbReference>
<sequence length="246" mass="25334">MTGPGRGKPLGQFAIATGAAAALALGAAGLALAHGDVAPQPVETGALPDLGEDWLTENPYRDAGPEVWAEAIAIGDSGYNQNCARCHGLGVISGGLAPDLRYLEAEEYGDEWYAERFRTGYTQNGITKMPAFGELLGQKAAWAIRTYIETRPDDGAMDAHSDRLKAIRDALSAMDAAAPDADPAPDPEAVEALRAELEAIAAEVPTASGAPVADSAAYRAAARLSGPKADLNAAAEVLTIGLSAAH</sequence>
<dbReference type="OrthoDB" id="9797504at2"/>
<evidence type="ECO:0000256" key="4">
    <source>
        <dbReference type="PROSITE-ProRule" id="PRU00433"/>
    </source>
</evidence>